<keyword evidence="1" id="KW-0732">Signal</keyword>
<feature type="signal peptide" evidence="1">
    <location>
        <begin position="1"/>
        <end position="30"/>
    </location>
</feature>
<comment type="caution">
    <text evidence="2">The sequence shown here is derived from an EMBL/GenBank/DDBJ whole genome shotgun (WGS) entry which is preliminary data.</text>
</comment>
<accession>A0ABD3NZB9</accession>
<evidence type="ECO:0000256" key="1">
    <source>
        <dbReference type="SAM" id="SignalP"/>
    </source>
</evidence>
<proteinExistence type="predicted"/>
<organism evidence="2 3">
    <name type="scientific">Cyclotella atomus</name>
    <dbReference type="NCBI Taxonomy" id="382360"/>
    <lineage>
        <taxon>Eukaryota</taxon>
        <taxon>Sar</taxon>
        <taxon>Stramenopiles</taxon>
        <taxon>Ochrophyta</taxon>
        <taxon>Bacillariophyta</taxon>
        <taxon>Coscinodiscophyceae</taxon>
        <taxon>Thalassiosirophycidae</taxon>
        <taxon>Stephanodiscales</taxon>
        <taxon>Stephanodiscaceae</taxon>
        <taxon>Cyclotella</taxon>
    </lineage>
</organism>
<dbReference type="PROSITE" id="PS51257">
    <property type="entry name" value="PROKAR_LIPOPROTEIN"/>
    <property type="match status" value="1"/>
</dbReference>
<protein>
    <submittedName>
        <fullName evidence="2">Uncharacterized protein</fullName>
    </submittedName>
</protein>
<feature type="chain" id="PRO_5044809090" evidence="1">
    <location>
        <begin position="31"/>
        <end position="179"/>
    </location>
</feature>
<dbReference type="EMBL" id="JALLPJ020000852">
    <property type="protein sequence ID" value="KAL3781280.1"/>
    <property type="molecule type" value="Genomic_DNA"/>
</dbReference>
<dbReference type="AlphaFoldDB" id="A0ABD3NZB9"/>
<dbReference type="Proteomes" id="UP001530400">
    <property type="component" value="Unassembled WGS sequence"/>
</dbReference>
<name>A0ABD3NZB9_9STRA</name>
<evidence type="ECO:0000313" key="2">
    <source>
        <dbReference type="EMBL" id="KAL3781280.1"/>
    </source>
</evidence>
<sequence>MARSCSASAAMSVMMTLLIVVASCFNLVDAYAFGSRSIARSSQQTRYSPVINSDKRIHRRREDGSSVTLYLFPSSLSQSAANLHPQRKQRRSVRQETKIPAMSQSVLANCDTLPGMSTAHGLLSPEVVMRIADNHDLDQDGALFRFLKTYKSRGPMACLPMLGDPEVLPELTRAMRDIA</sequence>
<evidence type="ECO:0000313" key="3">
    <source>
        <dbReference type="Proteomes" id="UP001530400"/>
    </source>
</evidence>
<keyword evidence="3" id="KW-1185">Reference proteome</keyword>
<reference evidence="2 3" key="1">
    <citation type="submission" date="2024-10" db="EMBL/GenBank/DDBJ databases">
        <title>Updated reference genomes for cyclostephanoid diatoms.</title>
        <authorList>
            <person name="Roberts W.R."/>
            <person name="Alverson A.J."/>
        </authorList>
    </citation>
    <scope>NUCLEOTIDE SEQUENCE [LARGE SCALE GENOMIC DNA]</scope>
    <source>
        <strain evidence="2 3">AJA010-31</strain>
    </source>
</reference>
<gene>
    <name evidence="2" type="ORF">ACHAWO_001617</name>
</gene>